<reference evidence="1" key="1">
    <citation type="submission" date="2020-07" db="EMBL/GenBank/DDBJ databases">
        <title>Ethylene signaling mediates host invasion by parasitic plants.</title>
        <authorList>
            <person name="Yoshida S."/>
        </authorList>
    </citation>
    <scope>NUCLEOTIDE SEQUENCE</scope>
    <source>
        <strain evidence="1">Okayama</strain>
    </source>
</reference>
<proteinExistence type="predicted"/>
<dbReference type="Proteomes" id="UP000653305">
    <property type="component" value="Unassembled WGS sequence"/>
</dbReference>
<organism evidence="1 2">
    <name type="scientific">Phtheirospermum japonicum</name>
    <dbReference type="NCBI Taxonomy" id="374723"/>
    <lineage>
        <taxon>Eukaryota</taxon>
        <taxon>Viridiplantae</taxon>
        <taxon>Streptophyta</taxon>
        <taxon>Embryophyta</taxon>
        <taxon>Tracheophyta</taxon>
        <taxon>Spermatophyta</taxon>
        <taxon>Magnoliopsida</taxon>
        <taxon>eudicotyledons</taxon>
        <taxon>Gunneridae</taxon>
        <taxon>Pentapetalae</taxon>
        <taxon>asterids</taxon>
        <taxon>lamiids</taxon>
        <taxon>Lamiales</taxon>
        <taxon>Orobanchaceae</taxon>
        <taxon>Orobanchaceae incertae sedis</taxon>
        <taxon>Phtheirospermum</taxon>
    </lineage>
</organism>
<name>A0A830CDX3_9LAMI</name>
<accession>A0A830CDX3</accession>
<evidence type="ECO:0000313" key="2">
    <source>
        <dbReference type="Proteomes" id="UP000653305"/>
    </source>
</evidence>
<dbReference type="PANTHER" id="PTHR47718">
    <property type="entry name" value="OS01G0519700 PROTEIN"/>
    <property type="match status" value="1"/>
</dbReference>
<keyword evidence="2" id="KW-1185">Reference proteome</keyword>
<dbReference type="PANTHER" id="PTHR47718:SF17">
    <property type="entry name" value="PROTEIN FAR1-RELATED SEQUENCE 5-LIKE"/>
    <property type="match status" value="1"/>
</dbReference>
<dbReference type="EMBL" id="BMAC01000379">
    <property type="protein sequence ID" value="GFP95238.1"/>
    <property type="molecule type" value="Genomic_DNA"/>
</dbReference>
<dbReference type="AlphaFoldDB" id="A0A830CDX3"/>
<protein>
    <submittedName>
        <fullName evidence="1">Protein far1-related sequence 5</fullName>
    </submittedName>
</protein>
<sequence>MKRTLEANDIAGIRPSKSIRLLEVERGGPDNLGCLPKDCRNFIKSNWRLRLIEGDAHAIQKLLMKLQQQERDLFYLIDIDVEGRLPNILWVHPRCKAAYEEFHDVVCFHTTYLVNRHNMPFGTIIGVNQHGQPILIGRASITHENISSFK</sequence>
<comment type="caution">
    <text evidence="1">The sequence shown here is derived from an EMBL/GenBank/DDBJ whole genome shotgun (WGS) entry which is preliminary data.</text>
</comment>
<evidence type="ECO:0000313" key="1">
    <source>
        <dbReference type="EMBL" id="GFP95238.1"/>
    </source>
</evidence>
<dbReference type="OrthoDB" id="5301000at2759"/>
<gene>
    <name evidence="1" type="ORF">PHJA_001668200</name>
</gene>